<sequence>MNKYILVTESGSDLPQKYLDKYKIKIVQMHVTMGDKTYDDKDVQVEKIFDYYDKEKSLATTSGATPGDFEKVFKQINEENKDAKIIYIAYSSVTTVSFNSARLAAENFDNVYLIDSKNVSVGLGSLVIETAKFIEKNKDASPEDIIAFVEDVRERLRFIFLPQTLLFLRAGGRVSNAAYLGAILLRIFPTINIENGYLVAGKKYMGSFKIAYRKLINEFFRENDFEEGSIRLVKVPDLNEGHIKNIESLLSFHKIEDYDWFNTGSVIACHGGPGAMGISGILKK</sequence>
<dbReference type="EMBL" id="JAUSTN010000005">
    <property type="protein sequence ID" value="MDQ0275033.1"/>
    <property type="molecule type" value="Genomic_DNA"/>
</dbReference>
<proteinExistence type="predicted"/>
<dbReference type="PANTHER" id="PTHR33434:SF2">
    <property type="entry name" value="FATTY ACID-BINDING PROTEIN TM_1468"/>
    <property type="match status" value="1"/>
</dbReference>
<evidence type="ECO:0000256" key="1">
    <source>
        <dbReference type="ARBA" id="ARBA00023121"/>
    </source>
</evidence>
<dbReference type="PROSITE" id="PS51482">
    <property type="entry name" value="DEGV"/>
    <property type="match status" value="1"/>
</dbReference>
<dbReference type="Pfam" id="PF02645">
    <property type="entry name" value="DegV"/>
    <property type="match status" value="1"/>
</dbReference>
<dbReference type="PANTHER" id="PTHR33434">
    <property type="entry name" value="DEGV DOMAIN-CONTAINING PROTEIN DR_1986-RELATED"/>
    <property type="match status" value="1"/>
</dbReference>
<dbReference type="Proteomes" id="UP001236559">
    <property type="component" value="Unassembled WGS sequence"/>
</dbReference>
<dbReference type="Gene3D" id="3.40.50.10170">
    <property type="match status" value="1"/>
</dbReference>
<dbReference type="InterPro" id="IPR003797">
    <property type="entry name" value="DegV"/>
</dbReference>
<organism evidence="2 3">
    <name type="scientific">Peptoniphilus koenoeneniae</name>
    <dbReference type="NCBI Taxonomy" id="507751"/>
    <lineage>
        <taxon>Bacteria</taxon>
        <taxon>Bacillati</taxon>
        <taxon>Bacillota</taxon>
        <taxon>Tissierellia</taxon>
        <taxon>Tissierellales</taxon>
        <taxon>Peptoniphilaceae</taxon>
        <taxon>Peptoniphilus</taxon>
    </lineage>
</organism>
<accession>A0ABU0AUW5</accession>
<name>A0ABU0AUW5_9FIRM</name>
<evidence type="ECO:0000313" key="3">
    <source>
        <dbReference type="Proteomes" id="UP001236559"/>
    </source>
</evidence>
<keyword evidence="3" id="KW-1185">Reference proteome</keyword>
<keyword evidence="1" id="KW-0446">Lipid-binding</keyword>
<dbReference type="InterPro" id="IPR050270">
    <property type="entry name" value="DegV_domain_contain"/>
</dbReference>
<gene>
    <name evidence="2" type="ORF">J2S72_001057</name>
</gene>
<reference evidence="2 3" key="1">
    <citation type="submission" date="2023-07" db="EMBL/GenBank/DDBJ databases">
        <title>Genomic Encyclopedia of Type Strains, Phase IV (KMG-IV): sequencing the most valuable type-strain genomes for metagenomic binning, comparative biology and taxonomic classification.</title>
        <authorList>
            <person name="Goeker M."/>
        </authorList>
    </citation>
    <scope>NUCLEOTIDE SEQUENCE [LARGE SCALE GENOMIC DNA]</scope>
    <source>
        <strain evidence="2 3">DSM 22616</strain>
    </source>
</reference>
<dbReference type="InterPro" id="IPR043168">
    <property type="entry name" value="DegV_C"/>
</dbReference>
<protein>
    <submittedName>
        <fullName evidence="2">DegV family protein with EDD domain</fullName>
    </submittedName>
</protein>
<dbReference type="Gene3D" id="3.30.1180.10">
    <property type="match status" value="1"/>
</dbReference>
<evidence type="ECO:0000313" key="2">
    <source>
        <dbReference type="EMBL" id="MDQ0275033.1"/>
    </source>
</evidence>
<dbReference type="NCBIfam" id="TIGR00762">
    <property type="entry name" value="DegV"/>
    <property type="match status" value="1"/>
</dbReference>
<comment type="caution">
    <text evidence="2">The sequence shown here is derived from an EMBL/GenBank/DDBJ whole genome shotgun (WGS) entry which is preliminary data.</text>
</comment>
<dbReference type="SUPFAM" id="SSF82549">
    <property type="entry name" value="DAK1/DegV-like"/>
    <property type="match status" value="1"/>
</dbReference>
<dbReference type="RefSeq" id="WP_023056016.1">
    <property type="nucleotide sequence ID" value="NZ_JAUSTN010000005.1"/>
</dbReference>